<dbReference type="GO" id="GO:0003677">
    <property type="term" value="F:DNA binding"/>
    <property type="evidence" value="ECO:0007669"/>
    <property type="project" value="InterPro"/>
</dbReference>
<dbReference type="FunFam" id="1.10.10.60:FF:000007">
    <property type="entry name" value="Two-component response regulator"/>
    <property type="match status" value="1"/>
</dbReference>
<evidence type="ECO:0008006" key="14">
    <source>
        <dbReference type="Google" id="ProtNLM"/>
    </source>
</evidence>
<dbReference type="GO" id="GO:0009736">
    <property type="term" value="P:cytokinin-activated signaling pathway"/>
    <property type="evidence" value="ECO:0007669"/>
    <property type="project" value="InterPro"/>
</dbReference>
<reference evidence="12 13" key="1">
    <citation type="journal article" date="2017" name="Plant Biotechnol. J.">
        <title>A comprehensive draft genome sequence for lupin (Lupinus angustifolius), an emerging health food: insights into plant-microbe interactions and legume evolution.</title>
        <authorList>
            <person name="Hane J.K."/>
            <person name="Ming Y."/>
            <person name="Kamphuis L.G."/>
            <person name="Nelson M.N."/>
            <person name="Garg G."/>
            <person name="Atkins C.A."/>
            <person name="Bayer P.E."/>
            <person name="Bravo A."/>
            <person name="Bringans S."/>
            <person name="Cannon S."/>
            <person name="Edwards D."/>
            <person name="Foley R."/>
            <person name="Gao L.L."/>
            <person name="Harrison M.J."/>
            <person name="Huang W."/>
            <person name="Hurgobin B."/>
            <person name="Li S."/>
            <person name="Liu C.W."/>
            <person name="McGrath A."/>
            <person name="Morahan G."/>
            <person name="Murray J."/>
            <person name="Weller J."/>
            <person name="Jian J."/>
            <person name="Singh K.B."/>
        </authorList>
    </citation>
    <scope>NUCLEOTIDE SEQUENCE [LARGE SCALE GENOMIC DNA]</scope>
    <source>
        <strain evidence="13">cv. Tanjil</strain>
        <tissue evidence="12">Whole plant</tissue>
    </source>
</reference>
<evidence type="ECO:0000256" key="3">
    <source>
        <dbReference type="ARBA" id="ARBA00023012"/>
    </source>
</evidence>
<dbReference type="InterPro" id="IPR001005">
    <property type="entry name" value="SANT/Myb"/>
</dbReference>
<dbReference type="InterPro" id="IPR011006">
    <property type="entry name" value="CheY-like_superfamily"/>
</dbReference>
<name>A0A394DB56_LUPAN</name>
<evidence type="ECO:0000256" key="6">
    <source>
        <dbReference type="ARBA" id="ARBA00023163"/>
    </source>
</evidence>
<feature type="compositionally biased region" description="Basic and acidic residues" evidence="9">
    <location>
        <begin position="176"/>
        <end position="190"/>
    </location>
</feature>
<dbReference type="InterPro" id="IPR001789">
    <property type="entry name" value="Sig_transdc_resp-reg_receiver"/>
</dbReference>
<dbReference type="Gene3D" id="3.40.50.2300">
    <property type="match status" value="1"/>
</dbReference>
<dbReference type="PROSITE" id="PS51294">
    <property type="entry name" value="HTH_MYB"/>
    <property type="match status" value="1"/>
</dbReference>
<dbReference type="Pfam" id="PF00072">
    <property type="entry name" value="Response_reg"/>
    <property type="match status" value="1"/>
</dbReference>
<sequence length="245" mass="27927">MANEKVTLTVLVVDEDDSSLTIVSNILSSWDYKVLTANSVDNALKTLREYEGFLDLVITEVHMSGIKGYEFQQCIKDEFKLPVIMMSTDAGKKEVTSNSEENKEALHLLKPICADDLKDVWKYAMAAKEKKPVIQNESSSEEESSAEKIINQDIDSSAPSTVTHEKKRKRKYNRRRSIEMNNENHSEDSYRVQKKPKMVWTTQLHNLFMTAIKKLGYDKAVPKSILEVMNVPSLTRENVASHLQV</sequence>
<dbReference type="SUPFAM" id="SSF46689">
    <property type="entry name" value="Homeodomain-like"/>
    <property type="match status" value="1"/>
</dbReference>
<dbReference type="PANTHER" id="PTHR43874">
    <property type="entry name" value="TWO-COMPONENT RESPONSE REGULATOR"/>
    <property type="match status" value="1"/>
</dbReference>
<accession>A0A394DB56</accession>
<dbReference type="PROSITE" id="PS50110">
    <property type="entry name" value="RESPONSE_REGULATORY"/>
    <property type="match status" value="1"/>
</dbReference>
<dbReference type="InterPro" id="IPR006447">
    <property type="entry name" value="Myb_dom_plants"/>
</dbReference>
<dbReference type="AlphaFoldDB" id="A0A394DB56"/>
<dbReference type="NCBIfam" id="TIGR01557">
    <property type="entry name" value="myb_SHAQKYF"/>
    <property type="match status" value="1"/>
</dbReference>
<keyword evidence="13" id="KW-1185">Reference proteome</keyword>
<comment type="subcellular location">
    <subcellularLocation>
        <location evidence="1">Nucleus</location>
    </subcellularLocation>
</comment>
<comment type="caution">
    <text evidence="8">Lacks conserved residue(s) required for the propagation of feature annotation.</text>
</comment>
<feature type="domain" description="Response regulatory" evidence="10">
    <location>
        <begin position="9"/>
        <end position="125"/>
    </location>
</feature>
<evidence type="ECO:0000256" key="4">
    <source>
        <dbReference type="ARBA" id="ARBA00023015"/>
    </source>
</evidence>
<dbReference type="InterPro" id="IPR009057">
    <property type="entry name" value="Homeodomain-like_sf"/>
</dbReference>
<keyword evidence="7" id="KW-0539">Nucleus</keyword>
<keyword evidence="5" id="KW-0010">Activator</keyword>
<keyword evidence="2" id="KW-0597">Phosphoprotein</keyword>
<keyword evidence="6" id="KW-0804">Transcription</keyword>
<dbReference type="Proteomes" id="UP000188354">
    <property type="component" value="Unassembled WGS sequence"/>
</dbReference>
<evidence type="ECO:0000313" key="12">
    <source>
        <dbReference type="EMBL" id="OIW20562.1"/>
    </source>
</evidence>
<dbReference type="SMART" id="SM00448">
    <property type="entry name" value="REC"/>
    <property type="match status" value="1"/>
</dbReference>
<keyword evidence="4" id="KW-0805">Transcription regulation</keyword>
<dbReference type="Gramene" id="OIW20562">
    <property type="protein sequence ID" value="OIW20562"/>
    <property type="gene ID" value="TanjilG_14961"/>
</dbReference>
<evidence type="ECO:0000259" key="10">
    <source>
        <dbReference type="PROSITE" id="PS50110"/>
    </source>
</evidence>
<evidence type="ECO:0000256" key="5">
    <source>
        <dbReference type="ARBA" id="ARBA00023159"/>
    </source>
</evidence>
<evidence type="ECO:0000256" key="2">
    <source>
        <dbReference type="ARBA" id="ARBA00022553"/>
    </source>
</evidence>
<dbReference type="EMBL" id="MLAU01011080">
    <property type="protein sequence ID" value="OIW20562.1"/>
    <property type="molecule type" value="Genomic_DNA"/>
</dbReference>
<organism evidence="12 13">
    <name type="scientific">Lupinus angustifolius</name>
    <name type="common">Narrow-leaved blue lupine</name>
    <dbReference type="NCBI Taxonomy" id="3871"/>
    <lineage>
        <taxon>Eukaryota</taxon>
        <taxon>Viridiplantae</taxon>
        <taxon>Streptophyta</taxon>
        <taxon>Embryophyta</taxon>
        <taxon>Tracheophyta</taxon>
        <taxon>Spermatophyta</taxon>
        <taxon>Magnoliopsida</taxon>
        <taxon>eudicotyledons</taxon>
        <taxon>Gunneridae</taxon>
        <taxon>Pentapetalae</taxon>
        <taxon>rosids</taxon>
        <taxon>fabids</taxon>
        <taxon>Fabales</taxon>
        <taxon>Fabaceae</taxon>
        <taxon>Papilionoideae</taxon>
        <taxon>50 kb inversion clade</taxon>
        <taxon>genistoids sensu lato</taxon>
        <taxon>core genistoids</taxon>
        <taxon>Genisteae</taxon>
        <taxon>Lupinus</taxon>
    </lineage>
</organism>
<evidence type="ECO:0000256" key="7">
    <source>
        <dbReference type="ARBA" id="ARBA00023242"/>
    </source>
</evidence>
<proteinExistence type="predicted"/>
<dbReference type="SUPFAM" id="SSF52172">
    <property type="entry name" value="CheY-like"/>
    <property type="match status" value="1"/>
</dbReference>
<protein>
    <recommendedName>
        <fullName evidence="14">Response regulatory domain-containing protein</fullName>
    </recommendedName>
</protein>
<evidence type="ECO:0000256" key="8">
    <source>
        <dbReference type="PROSITE-ProRule" id="PRU00169"/>
    </source>
</evidence>
<evidence type="ECO:0000313" key="13">
    <source>
        <dbReference type="Proteomes" id="UP000188354"/>
    </source>
</evidence>
<feature type="compositionally biased region" description="Polar residues" evidence="9">
    <location>
        <begin position="153"/>
        <end position="162"/>
    </location>
</feature>
<evidence type="ECO:0000256" key="9">
    <source>
        <dbReference type="SAM" id="MobiDB-lite"/>
    </source>
</evidence>
<feature type="region of interest" description="Disordered" evidence="9">
    <location>
        <begin position="132"/>
        <end position="190"/>
    </location>
</feature>
<dbReference type="InterPro" id="IPR045279">
    <property type="entry name" value="ARR-like"/>
</dbReference>
<dbReference type="InterPro" id="IPR017930">
    <property type="entry name" value="Myb_dom"/>
</dbReference>
<dbReference type="GO" id="GO:0005634">
    <property type="term" value="C:nucleus"/>
    <property type="evidence" value="ECO:0007669"/>
    <property type="project" value="UniProtKB-SubCell"/>
</dbReference>
<feature type="compositionally biased region" description="Basic residues" evidence="9">
    <location>
        <begin position="165"/>
        <end position="175"/>
    </location>
</feature>
<evidence type="ECO:0000259" key="11">
    <source>
        <dbReference type="PROSITE" id="PS51294"/>
    </source>
</evidence>
<keyword evidence="3" id="KW-0902">Two-component regulatory system</keyword>
<dbReference type="Gene3D" id="1.10.10.60">
    <property type="entry name" value="Homeodomain-like"/>
    <property type="match status" value="1"/>
</dbReference>
<comment type="caution">
    <text evidence="12">The sequence shown here is derived from an EMBL/GenBank/DDBJ whole genome shotgun (WGS) entry which is preliminary data.</text>
</comment>
<gene>
    <name evidence="12" type="ORF">TanjilG_14961</name>
</gene>
<dbReference type="Pfam" id="PF00249">
    <property type="entry name" value="Myb_DNA-binding"/>
    <property type="match status" value="1"/>
</dbReference>
<dbReference type="PANTHER" id="PTHR43874:SF19">
    <property type="entry name" value="RESPONSE REGULATOR 23-RELATED"/>
    <property type="match status" value="1"/>
</dbReference>
<dbReference type="GO" id="GO:0000160">
    <property type="term" value="P:phosphorelay signal transduction system"/>
    <property type="evidence" value="ECO:0007669"/>
    <property type="project" value="UniProtKB-KW"/>
</dbReference>
<feature type="domain" description="HTH myb-type" evidence="11">
    <location>
        <begin position="200"/>
        <end position="245"/>
    </location>
</feature>
<evidence type="ECO:0000256" key="1">
    <source>
        <dbReference type="ARBA" id="ARBA00004123"/>
    </source>
</evidence>